<dbReference type="AlphaFoldDB" id="A0AAD9AIW2"/>
<dbReference type="GO" id="GO:0030681">
    <property type="term" value="C:multimeric ribonuclease P complex"/>
    <property type="evidence" value="ECO:0007669"/>
    <property type="project" value="TreeGrafter"/>
</dbReference>
<dbReference type="Proteomes" id="UP001243330">
    <property type="component" value="Unassembled WGS sequence"/>
</dbReference>
<dbReference type="InterPro" id="IPR013893">
    <property type="entry name" value="RNase_P_Rpp40"/>
</dbReference>
<keyword evidence="2" id="KW-1185">Reference proteome</keyword>
<dbReference type="GO" id="GO:0004526">
    <property type="term" value="F:ribonuclease P activity"/>
    <property type="evidence" value="ECO:0007669"/>
    <property type="project" value="TreeGrafter"/>
</dbReference>
<reference evidence="1" key="1">
    <citation type="submission" date="2023-01" db="EMBL/GenBank/DDBJ databases">
        <title>Colletotrichum chrysophilum M932 genome sequence.</title>
        <authorList>
            <person name="Baroncelli R."/>
        </authorList>
    </citation>
    <scope>NUCLEOTIDE SEQUENCE</scope>
    <source>
        <strain evidence="1">M932</strain>
    </source>
</reference>
<name>A0AAD9AIW2_9PEZI</name>
<dbReference type="GO" id="GO:0000172">
    <property type="term" value="C:ribonuclease MRP complex"/>
    <property type="evidence" value="ECO:0007669"/>
    <property type="project" value="TreeGrafter"/>
</dbReference>
<dbReference type="PANTHER" id="PTHR15396">
    <property type="entry name" value="RIBONUCLEASE P PROTEIN SUBUNIT P40"/>
    <property type="match status" value="1"/>
</dbReference>
<protein>
    <submittedName>
        <fullName evidence="1">Ribonuclease p protein subunit</fullName>
    </submittedName>
</protein>
<dbReference type="Pfam" id="PF08584">
    <property type="entry name" value="Ribonuc_P_40"/>
    <property type="match status" value="1"/>
</dbReference>
<evidence type="ECO:0000313" key="2">
    <source>
        <dbReference type="Proteomes" id="UP001243330"/>
    </source>
</evidence>
<comment type="caution">
    <text evidence="1">The sequence shown here is derived from an EMBL/GenBank/DDBJ whole genome shotgun (WGS) entry which is preliminary data.</text>
</comment>
<gene>
    <name evidence="1" type="ORF">CCHR01_08486</name>
</gene>
<dbReference type="GO" id="GO:0000171">
    <property type="term" value="F:ribonuclease MRP activity"/>
    <property type="evidence" value="ECO:0007669"/>
    <property type="project" value="TreeGrafter"/>
</dbReference>
<evidence type="ECO:0000313" key="1">
    <source>
        <dbReference type="EMBL" id="KAK1848921.1"/>
    </source>
</evidence>
<dbReference type="EMBL" id="JAQOWY010000158">
    <property type="protein sequence ID" value="KAK1848921.1"/>
    <property type="molecule type" value="Genomic_DNA"/>
</dbReference>
<dbReference type="GO" id="GO:0001682">
    <property type="term" value="P:tRNA 5'-leader removal"/>
    <property type="evidence" value="ECO:0007669"/>
    <property type="project" value="InterPro"/>
</dbReference>
<sequence>MWGLSSNRKTPGVDLASDAILTFELSSSLSSRPSTRLISGNRFPQKPHTSTSACKEPFSMLSFPAPSVYQSPKCFVSYGTMAHVEPKQLPTKGKPWAPILSQGFNHKVDLILPQECYELVHQKLAKELAPPTFHRVVMTLGQVLDGAFFTEYIKRGNILMLSEGKTTVDNVFSLREGLLTMYLDKESYERAGLVGKSHGVKGKRGLKPRWVVSYQLRDPSMLHGKKGFDRLLYACKNALNAPVTWLFCNATATSMFACPPFHTLC</sequence>
<dbReference type="GO" id="GO:0000447">
    <property type="term" value="P:endonucleolytic cleavage in ITS1 to separate SSU-rRNA from 5.8S rRNA and LSU-rRNA from tricistronic rRNA transcript (SSU-rRNA, 5.8S rRNA, LSU-rRNA)"/>
    <property type="evidence" value="ECO:0007669"/>
    <property type="project" value="TreeGrafter"/>
</dbReference>
<organism evidence="1 2">
    <name type="scientific">Colletotrichum chrysophilum</name>
    <dbReference type="NCBI Taxonomy" id="1836956"/>
    <lineage>
        <taxon>Eukaryota</taxon>
        <taxon>Fungi</taxon>
        <taxon>Dikarya</taxon>
        <taxon>Ascomycota</taxon>
        <taxon>Pezizomycotina</taxon>
        <taxon>Sordariomycetes</taxon>
        <taxon>Hypocreomycetidae</taxon>
        <taxon>Glomerellales</taxon>
        <taxon>Glomerellaceae</taxon>
        <taxon>Colletotrichum</taxon>
        <taxon>Colletotrichum gloeosporioides species complex</taxon>
    </lineage>
</organism>
<accession>A0AAD9AIW2</accession>
<dbReference type="PANTHER" id="PTHR15396:SF1">
    <property type="entry name" value="RIBONUCLEASE P PROTEIN SUBUNIT P40"/>
    <property type="match status" value="1"/>
</dbReference>
<proteinExistence type="predicted"/>